<keyword evidence="7" id="KW-0378">Hydrolase</keyword>
<dbReference type="GO" id="GO:0004222">
    <property type="term" value="F:metalloendopeptidase activity"/>
    <property type="evidence" value="ECO:0007669"/>
    <property type="project" value="InterPro"/>
</dbReference>
<dbReference type="Proteomes" id="UP000816034">
    <property type="component" value="Unassembled WGS sequence"/>
</dbReference>
<keyword evidence="17" id="KW-1133">Transmembrane helix</keyword>
<evidence type="ECO:0000256" key="10">
    <source>
        <dbReference type="ARBA" id="ARBA00023049"/>
    </source>
</evidence>
<keyword evidence="12" id="KW-1015">Disulfide bond</keyword>
<dbReference type="Gene3D" id="3.10.170.20">
    <property type="match status" value="1"/>
</dbReference>
<name>A0AA88GU90_NAELO</name>
<dbReference type="GO" id="GO:0007155">
    <property type="term" value="P:cell adhesion"/>
    <property type="evidence" value="ECO:0007669"/>
    <property type="project" value="UniProtKB-KW"/>
</dbReference>
<comment type="similarity">
    <text evidence="2">Belongs to the peptidase M8 family.</text>
</comment>
<keyword evidence="11" id="KW-0865">Zymogen</keyword>
<dbReference type="Gene3D" id="3.90.132.10">
    <property type="entry name" value="Leishmanolysin , domain 2"/>
    <property type="match status" value="1"/>
</dbReference>
<keyword evidence="19" id="KW-1185">Reference proteome</keyword>
<dbReference type="GO" id="GO:0016020">
    <property type="term" value="C:membrane"/>
    <property type="evidence" value="ECO:0007669"/>
    <property type="project" value="InterPro"/>
</dbReference>
<keyword evidence="6" id="KW-0732">Signal</keyword>
<dbReference type="EC" id="3.4.24.36" evidence="3"/>
<dbReference type="AlphaFoldDB" id="A0AA88GU90"/>
<keyword evidence="8 16" id="KW-0862">Zinc</keyword>
<evidence type="ECO:0000256" key="6">
    <source>
        <dbReference type="ARBA" id="ARBA00022729"/>
    </source>
</evidence>
<feature type="transmembrane region" description="Helical" evidence="17">
    <location>
        <begin position="652"/>
        <end position="678"/>
    </location>
</feature>
<evidence type="ECO:0000256" key="17">
    <source>
        <dbReference type="SAM" id="Phobius"/>
    </source>
</evidence>
<dbReference type="GeneID" id="68095468"/>
<comment type="catalytic activity">
    <reaction evidence="1">
        <text>Preference for hydrophobic residues at P1 and P1' and basic residues at P2' and P3'. A model nonapeptide is cleaved at -Ala-Tyr-|-Leu-Lys-Lys-.</text>
        <dbReference type="EC" id="3.4.24.36"/>
    </reaction>
</comment>
<evidence type="ECO:0000256" key="15">
    <source>
        <dbReference type="ARBA" id="ARBA00032290"/>
    </source>
</evidence>
<evidence type="ECO:0000256" key="2">
    <source>
        <dbReference type="ARBA" id="ARBA00005860"/>
    </source>
</evidence>
<dbReference type="InterPro" id="IPR001577">
    <property type="entry name" value="Peptidase_M8"/>
</dbReference>
<sequence>MSKHKLISNDDLILALFDFIFLSHKQHFNNHRSFTLDHHDTSLSNTQLSRPFTPSSFLFLHALKVSFDLTFLENDEVGRSCYTQGSSYTRGEPFQQPPPQCDATDSNNLVTVPKEDCVGTCRALDVITSSHITLWKTKIIPAVNALLDDDLIQVKPQFKMPNDTFLLNATNNVQRCQYTTEYGIPIPQYYKTPLNSSYSDQLKGVDLVVFVTMRPLTMTVKGSGMMCVTQTMNGVKRPVMGLINISPGVFNSLSMRNQIMTVLHMMYHILGFNLQSFKDAGLQLISTTDTFNSESKTIFYLNAPNAVAQMKSHFSCQDQTKLNGLPLENYEELIIPFKYTLDMTDYEKGKVPLLESRIFFNELMSSTFQSIEPSEGAMPSKISLAVLQDLGYYSMNDSSLDLYEKKLNALGVVTLSTLQYVWGRSQGCSMLTQRCEFWEASVQRFGYFCSSNDGNTKMCTFDLKSKGKCDAAPYATTIPPYYVHFSGTNKGGLSILRDYCPIVLQAENGDCTKSYNKPSDAILKQTGESYGTYSGCFFSNLVSQESGMDYRDQQPESRCYEYSCGPLESNSTTFIDTYLFVKIGNYWLKCPKEGGVLLNKANQYNGQIECPRVDVLCNRNSTRPNYSASVADQEQNKRQDVDIWKWARDLSWWVWLIIGLGVGAVILLLCFFVVCLYCRKVYKKRGKWNTTKTIDIRDIDIQH</sequence>
<evidence type="ECO:0000256" key="5">
    <source>
        <dbReference type="ARBA" id="ARBA00022723"/>
    </source>
</evidence>
<evidence type="ECO:0000256" key="7">
    <source>
        <dbReference type="ARBA" id="ARBA00022801"/>
    </source>
</evidence>
<evidence type="ECO:0000256" key="16">
    <source>
        <dbReference type="PIRSR" id="PIRSR601577-2"/>
    </source>
</evidence>
<evidence type="ECO:0000256" key="3">
    <source>
        <dbReference type="ARBA" id="ARBA00012397"/>
    </source>
</evidence>
<comment type="caution">
    <text evidence="18">The sequence shown here is derived from an EMBL/GenBank/DDBJ whole genome shotgun (WGS) entry which is preliminary data.</text>
</comment>
<dbReference type="PANTHER" id="PTHR10942:SF0">
    <property type="entry name" value="LEISHMANOLYSIN-LIKE PEPTIDASE"/>
    <property type="match status" value="1"/>
</dbReference>
<keyword evidence="4" id="KW-0645">Protease</keyword>
<gene>
    <name evidence="18" type="ORF">C9374_003013</name>
</gene>
<evidence type="ECO:0000256" key="11">
    <source>
        <dbReference type="ARBA" id="ARBA00023145"/>
    </source>
</evidence>
<evidence type="ECO:0000256" key="8">
    <source>
        <dbReference type="ARBA" id="ARBA00022833"/>
    </source>
</evidence>
<dbReference type="GO" id="GO:0005737">
    <property type="term" value="C:cytoplasm"/>
    <property type="evidence" value="ECO:0007669"/>
    <property type="project" value="TreeGrafter"/>
</dbReference>
<dbReference type="GO" id="GO:0046872">
    <property type="term" value="F:metal ion binding"/>
    <property type="evidence" value="ECO:0007669"/>
    <property type="project" value="UniProtKB-KW"/>
</dbReference>
<dbReference type="PANTHER" id="PTHR10942">
    <property type="entry name" value="LEISHMANOLYSIN-LIKE PEPTIDASE"/>
    <property type="match status" value="1"/>
</dbReference>
<reference evidence="18 19" key="1">
    <citation type="journal article" date="2018" name="BMC Genomics">
        <title>The genome of Naegleria lovaniensis, the basis for a comparative approach to unravel pathogenicity factors of the human pathogenic amoeba N. fowleri.</title>
        <authorList>
            <person name="Liechti N."/>
            <person name="Schurch N."/>
            <person name="Bruggmann R."/>
            <person name="Wittwer M."/>
        </authorList>
    </citation>
    <scope>NUCLEOTIDE SEQUENCE [LARGE SCALE GENOMIC DNA]</scope>
    <source>
        <strain evidence="18 19">ATCC 30569</strain>
    </source>
</reference>
<keyword evidence="5 16" id="KW-0479">Metal-binding</keyword>
<evidence type="ECO:0000256" key="14">
    <source>
        <dbReference type="ARBA" id="ARBA00030707"/>
    </source>
</evidence>
<feature type="binding site" evidence="16">
    <location>
        <position position="268"/>
    </location>
    <ligand>
        <name>Zn(2+)</name>
        <dbReference type="ChEBI" id="CHEBI:29105"/>
        <note>catalytic</note>
    </ligand>
</feature>
<evidence type="ECO:0000256" key="4">
    <source>
        <dbReference type="ARBA" id="ARBA00022670"/>
    </source>
</evidence>
<keyword evidence="17" id="KW-0812">Transmembrane</keyword>
<comment type="cofactor">
    <cofactor evidence="16">
        <name>Zn(2+)</name>
        <dbReference type="ChEBI" id="CHEBI:29105"/>
    </cofactor>
    <text evidence="16">Binds 1 zinc ion per subunit.</text>
</comment>
<evidence type="ECO:0000256" key="9">
    <source>
        <dbReference type="ARBA" id="ARBA00022889"/>
    </source>
</evidence>
<dbReference type="EMBL" id="PYSW02000017">
    <property type="protein sequence ID" value="KAG2385864.1"/>
    <property type="molecule type" value="Genomic_DNA"/>
</dbReference>
<evidence type="ECO:0000313" key="19">
    <source>
        <dbReference type="Proteomes" id="UP000816034"/>
    </source>
</evidence>
<evidence type="ECO:0000256" key="13">
    <source>
        <dbReference type="ARBA" id="ARBA00030640"/>
    </source>
</evidence>
<dbReference type="GO" id="GO:0006508">
    <property type="term" value="P:proteolysis"/>
    <property type="evidence" value="ECO:0007669"/>
    <property type="project" value="UniProtKB-KW"/>
</dbReference>
<protein>
    <recommendedName>
        <fullName evidence="3">leishmanolysin</fullName>
        <ecNumber evidence="3">3.4.24.36</ecNumber>
    </recommendedName>
    <alternativeName>
        <fullName evidence="14">Cell surface protease</fullName>
    </alternativeName>
    <alternativeName>
        <fullName evidence="15">Major surface glycoprotein</fullName>
    </alternativeName>
    <alternativeName>
        <fullName evidence="13">Protein gp63</fullName>
    </alternativeName>
</protein>
<evidence type="ECO:0000313" key="18">
    <source>
        <dbReference type="EMBL" id="KAG2385864.1"/>
    </source>
</evidence>
<accession>A0AA88GU90</accession>
<keyword evidence="9" id="KW-0130">Cell adhesion</keyword>
<evidence type="ECO:0000256" key="12">
    <source>
        <dbReference type="ARBA" id="ARBA00023157"/>
    </source>
</evidence>
<dbReference type="Gene3D" id="2.10.55.10">
    <property type="entry name" value="Leishmanolysin domain 3"/>
    <property type="match status" value="1"/>
</dbReference>
<dbReference type="RefSeq" id="XP_044549857.1">
    <property type="nucleotide sequence ID" value="XM_044692495.1"/>
</dbReference>
<feature type="binding site" evidence="16">
    <location>
        <position position="264"/>
    </location>
    <ligand>
        <name>Zn(2+)</name>
        <dbReference type="ChEBI" id="CHEBI:29105"/>
        <note>catalytic</note>
    </ligand>
</feature>
<keyword evidence="17" id="KW-0472">Membrane</keyword>
<dbReference type="Pfam" id="PF01457">
    <property type="entry name" value="Peptidase_M8"/>
    <property type="match status" value="1"/>
</dbReference>
<evidence type="ECO:0000256" key="1">
    <source>
        <dbReference type="ARBA" id="ARBA00001249"/>
    </source>
</evidence>
<proteinExistence type="inferred from homology"/>
<organism evidence="18 19">
    <name type="scientific">Naegleria lovaniensis</name>
    <name type="common">Amoeba</name>
    <dbReference type="NCBI Taxonomy" id="51637"/>
    <lineage>
        <taxon>Eukaryota</taxon>
        <taxon>Discoba</taxon>
        <taxon>Heterolobosea</taxon>
        <taxon>Tetramitia</taxon>
        <taxon>Eutetramitia</taxon>
        <taxon>Vahlkampfiidae</taxon>
        <taxon>Naegleria</taxon>
    </lineage>
</organism>
<dbReference type="SUPFAM" id="SSF55486">
    <property type="entry name" value="Metalloproteases ('zincins'), catalytic domain"/>
    <property type="match status" value="1"/>
</dbReference>
<keyword evidence="10 16" id="KW-0482">Metalloprotease</keyword>